<reference evidence="1 2" key="1">
    <citation type="submission" date="2020-08" db="EMBL/GenBank/DDBJ databases">
        <title>Cohnella phylogeny.</title>
        <authorList>
            <person name="Dunlap C."/>
        </authorList>
    </citation>
    <scope>NUCLEOTIDE SEQUENCE [LARGE SCALE GENOMIC DNA]</scope>
    <source>
        <strain evidence="1 2">DSM 25241</strain>
    </source>
</reference>
<keyword evidence="2" id="KW-1185">Reference proteome</keyword>
<accession>A0A841SNI6</accession>
<evidence type="ECO:0008006" key="3">
    <source>
        <dbReference type="Google" id="ProtNLM"/>
    </source>
</evidence>
<organism evidence="1 2">
    <name type="scientific">Cohnella thailandensis</name>
    <dbReference type="NCBI Taxonomy" id="557557"/>
    <lineage>
        <taxon>Bacteria</taxon>
        <taxon>Bacillati</taxon>
        <taxon>Bacillota</taxon>
        <taxon>Bacilli</taxon>
        <taxon>Bacillales</taxon>
        <taxon>Paenibacillaceae</taxon>
        <taxon>Cohnella</taxon>
    </lineage>
</organism>
<dbReference type="AlphaFoldDB" id="A0A841SNI6"/>
<proteinExistence type="predicted"/>
<evidence type="ECO:0000313" key="2">
    <source>
        <dbReference type="Proteomes" id="UP000535838"/>
    </source>
</evidence>
<dbReference type="EMBL" id="JACJVQ010000002">
    <property type="protein sequence ID" value="MBB6632742.1"/>
    <property type="molecule type" value="Genomic_DNA"/>
</dbReference>
<protein>
    <recommendedName>
        <fullName evidence="3">WYL domain-containing protein</fullName>
    </recommendedName>
</protein>
<gene>
    <name evidence="1" type="ORF">H7B67_01205</name>
</gene>
<name>A0A841SNI6_9BACL</name>
<comment type="caution">
    <text evidence="1">The sequence shown here is derived from an EMBL/GenBank/DDBJ whole genome shotgun (WGS) entry which is preliminary data.</text>
</comment>
<dbReference type="RefSeq" id="WP_185117975.1">
    <property type="nucleotide sequence ID" value="NZ_JACJVQ010000002.1"/>
</dbReference>
<dbReference type="Proteomes" id="UP000535838">
    <property type="component" value="Unassembled WGS sequence"/>
</dbReference>
<evidence type="ECO:0000313" key="1">
    <source>
        <dbReference type="EMBL" id="MBB6632742.1"/>
    </source>
</evidence>
<sequence>MSIETYIGRRVEVIYQNGKGEMSQRVVTVHSVSGVSARVFDCAKQAFRTFSLDRILAVMPAARRVS</sequence>